<dbReference type="KEGG" id="dsq:DICSQDRAFT_62192"/>
<sequence>MSSKLSSTPHEPEDDACECSVCVTIREESGCTHPISCMKRATRILDTLSPRWDPRGTLLEDYEDNESDEDQMENGEIDLKNKVTTHGTISEIFRIF</sequence>
<dbReference type="HOGENOM" id="CLU_2533618_0_0_1"/>
<dbReference type="GeneID" id="18843101"/>
<reference evidence="1 2" key="1">
    <citation type="journal article" date="2012" name="Science">
        <title>The Paleozoic origin of enzymatic lignin decomposition reconstructed from 31 fungal genomes.</title>
        <authorList>
            <person name="Floudas D."/>
            <person name="Binder M."/>
            <person name="Riley R."/>
            <person name="Barry K."/>
            <person name="Blanchette R.A."/>
            <person name="Henrissat B."/>
            <person name="Martinez A.T."/>
            <person name="Otillar R."/>
            <person name="Spatafora J.W."/>
            <person name="Yadav J.S."/>
            <person name="Aerts A."/>
            <person name="Benoit I."/>
            <person name="Boyd A."/>
            <person name="Carlson A."/>
            <person name="Copeland A."/>
            <person name="Coutinho P.M."/>
            <person name="de Vries R.P."/>
            <person name="Ferreira P."/>
            <person name="Findley K."/>
            <person name="Foster B."/>
            <person name="Gaskell J."/>
            <person name="Glotzer D."/>
            <person name="Gorecki P."/>
            <person name="Heitman J."/>
            <person name="Hesse C."/>
            <person name="Hori C."/>
            <person name="Igarashi K."/>
            <person name="Jurgens J.A."/>
            <person name="Kallen N."/>
            <person name="Kersten P."/>
            <person name="Kohler A."/>
            <person name="Kuees U."/>
            <person name="Kumar T.K.A."/>
            <person name="Kuo A."/>
            <person name="LaButti K."/>
            <person name="Larrondo L.F."/>
            <person name="Lindquist E."/>
            <person name="Ling A."/>
            <person name="Lombard V."/>
            <person name="Lucas S."/>
            <person name="Lundell T."/>
            <person name="Martin R."/>
            <person name="McLaughlin D.J."/>
            <person name="Morgenstern I."/>
            <person name="Morin E."/>
            <person name="Murat C."/>
            <person name="Nagy L.G."/>
            <person name="Nolan M."/>
            <person name="Ohm R.A."/>
            <person name="Patyshakuliyeva A."/>
            <person name="Rokas A."/>
            <person name="Ruiz-Duenas F.J."/>
            <person name="Sabat G."/>
            <person name="Salamov A."/>
            <person name="Samejima M."/>
            <person name="Schmutz J."/>
            <person name="Slot J.C."/>
            <person name="St John F."/>
            <person name="Stenlid J."/>
            <person name="Sun H."/>
            <person name="Sun S."/>
            <person name="Syed K."/>
            <person name="Tsang A."/>
            <person name="Wiebenga A."/>
            <person name="Young D."/>
            <person name="Pisabarro A."/>
            <person name="Eastwood D.C."/>
            <person name="Martin F."/>
            <person name="Cullen D."/>
            <person name="Grigoriev I.V."/>
            <person name="Hibbett D.S."/>
        </authorList>
    </citation>
    <scope>NUCLEOTIDE SEQUENCE [LARGE SCALE GENOMIC DNA]</scope>
    <source>
        <strain evidence="1 2">LYAD-421 SS1</strain>
    </source>
</reference>
<feature type="non-terminal residue" evidence="1">
    <location>
        <position position="96"/>
    </location>
</feature>
<dbReference type="EMBL" id="JH719414">
    <property type="protein sequence ID" value="EJF60678.1"/>
    <property type="molecule type" value="Genomic_DNA"/>
</dbReference>
<dbReference type="RefSeq" id="XP_007366515.1">
    <property type="nucleotide sequence ID" value="XM_007366453.1"/>
</dbReference>
<proteinExistence type="predicted"/>
<evidence type="ECO:0000313" key="2">
    <source>
        <dbReference type="Proteomes" id="UP000053319"/>
    </source>
</evidence>
<dbReference type="Proteomes" id="UP000053319">
    <property type="component" value="Unassembled WGS sequence"/>
</dbReference>
<accession>R7SXN3</accession>
<evidence type="ECO:0000313" key="1">
    <source>
        <dbReference type="EMBL" id="EJF60678.1"/>
    </source>
</evidence>
<organism evidence="1 2">
    <name type="scientific">Dichomitus squalens (strain LYAD-421)</name>
    <name type="common">Western red white-rot fungus</name>
    <dbReference type="NCBI Taxonomy" id="732165"/>
    <lineage>
        <taxon>Eukaryota</taxon>
        <taxon>Fungi</taxon>
        <taxon>Dikarya</taxon>
        <taxon>Basidiomycota</taxon>
        <taxon>Agaricomycotina</taxon>
        <taxon>Agaricomycetes</taxon>
        <taxon>Polyporales</taxon>
        <taxon>Polyporaceae</taxon>
        <taxon>Dichomitus</taxon>
    </lineage>
</organism>
<name>R7SXN3_DICSQ</name>
<gene>
    <name evidence="1" type="ORF">DICSQDRAFT_62192</name>
</gene>
<dbReference type="OMA" id="EDDACEC"/>
<protein>
    <submittedName>
        <fullName evidence="1">Uncharacterized protein</fullName>
    </submittedName>
</protein>
<dbReference type="AlphaFoldDB" id="R7SXN3"/>